<organism evidence="3 4">
    <name type="scientific">Hyaloscypha hepaticicola</name>
    <dbReference type="NCBI Taxonomy" id="2082293"/>
    <lineage>
        <taxon>Eukaryota</taxon>
        <taxon>Fungi</taxon>
        <taxon>Dikarya</taxon>
        <taxon>Ascomycota</taxon>
        <taxon>Pezizomycotina</taxon>
        <taxon>Leotiomycetes</taxon>
        <taxon>Helotiales</taxon>
        <taxon>Hyaloscyphaceae</taxon>
        <taxon>Hyaloscypha</taxon>
    </lineage>
</organism>
<reference evidence="3 4" key="1">
    <citation type="submission" date="2016-05" db="EMBL/GenBank/DDBJ databases">
        <title>A degradative enzymes factory behind the ericoid mycorrhizal symbiosis.</title>
        <authorList>
            <consortium name="DOE Joint Genome Institute"/>
            <person name="Martino E."/>
            <person name="Morin E."/>
            <person name="Grelet G."/>
            <person name="Kuo A."/>
            <person name="Kohler A."/>
            <person name="Daghino S."/>
            <person name="Barry K."/>
            <person name="Choi C."/>
            <person name="Cichocki N."/>
            <person name="Clum A."/>
            <person name="Copeland A."/>
            <person name="Hainaut M."/>
            <person name="Haridas S."/>
            <person name="Labutti K."/>
            <person name="Lindquist E."/>
            <person name="Lipzen A."/>
            <person name="Khouja H.-R."/>
            <person name="Murat C."/>
            <person name="Ohm R."/>
            <person name="Olson A."/>
            <person name="Spatafora J."/>
            <person name="Veneault-Fourrey C."/>
            <person name="Henrissat B."/>
            <person name="Grigoriev I."/>
            <person name="Martin F."/>
            <person name="Perotto S."/>
        </authorList>
    </citation>
    <scope>NUCLEOTIDE SEQUENCE [LARGE SCALE GENOMIC DNA]</scope>
    <source>
        <strain evidence="3 4">UAMH 7357</strain>
    </source>
</reference>
<dbReference type="InterPro" id="IPR027417">
    <property type="entry name" value="P-loop_NTPase"/>
</dbReference>
<sequence length="217" mass="25095">MVPELRFPHQITHSNRFVVSRKDSLDAKQKCDKILFDGKIIRPEIQKEALKTRRGKPVRDACKWIQDNDLVKAWRDIGKKKSNKKPCRLWISGGPAKGKTFFSLCTIEQLEARRKRAHSNFRICYFFFENDHSTAEEALKAMIGMLLDQINSPELYEATAGTLDRHKAEQLTFEPLWTIFRSLVQNKLAGVVYCIVDGLDECRPPSLNDLLRKFSDL</sequence>
<evidence type="ECO:0000313" key="3">
    <source>
        <dbReference type="EMBL" id="PMD19572.1"/>
    </source>
</evidence>
<keyword evidence="4" id="KW-1185">Reference proteome</keyword>
<dbReference type="EMBL" id="KZ613488">
    <property type="protein sequence ID" value="PMD19572.1"/>
    <property type="molecule type" value="Genomic_DNA"/>
</dbReference>
<dbReference type="InterPro" id="IPR056884">
    <property type="entry name" value="NPHP3-like_N"/>
</dbReference>
<dbReference type="PANTHER" id="PTHR10039:SF14">
    <property type="entry name" value="NACHT DOMAIN-CONTAINING PROTEIN"/>
    <property type="match status" value="1"/>
</dbReference>
<name>A0A2J6PZX9_9HELO</name>
<evidence type="ECO:0000256" key="1">
    <source>
        <dbReference type="ARBA" id="ARBA00022737"/>
    </source>
</evidence>
<dbReference type="PANTHER" id="PTHR10039">
    <property type="entry name" value="AMELOGENIN"/>
    <property type="match status" value="1"/>
</dbReference>
<keyword evidence="1" id="KW-0677">Repeat</keyword>
<evidence type="ECO:0000313" key="4">
    <source>
        <dbReference type="Proteomes" id="UP000235672"/>
    </source>
</evidence>
<dbReference type="AlphaFoldDB" id="A0A2J6PZX9"/>
<accession>A0A2J6PZX9</accession>
<dbReference type="Proteomes" id="UP000235672">
    <property type="component" value="Unassembled WGS sequence"/>
</dbReference>
<gene>
    <name evidence="3" type="ORF">NA56DRAFT_628355</name>
</gene>
<protein>
    <recommendedName>
        <fullName evidence="2">Nephrocystin 3-like N-terminal domain-containing protein</fullName>
    </recommendedName>
</protein>
<dbReference type="OrthoDB" id="674604at2759"/>
<feature type="non-terminal residue" evidence="3">
    <location>
        <position position="217"/>
    </location>
</feature>
<feature type="domain" description="Nephrocystin 3-like N-terminal" evidence="2">
    <location>
        <begin position="61"/>
        <end position="213"/>
    </location>
</feature>
<proteinExistence type="predicted"/>
<dbReference type="Pfam" id="PF24883">
    <property type="entry name" value="NPHP3_N"/>
    <property type="match status" value="1"/>
</dbReference>
<dbReference type="Gene3D" id="3.40.50.300">
    <property type="entry name" value="P-loop containing nucleotide triphosphate hydrolases"/>
    <property type="match status" value="1"/>
</dbReference>
<evidence type="ECO:0000259" key="2">
    <source>
        <dbReference type="Pfam" id="PF24883"/>
    </source>
</evidence>